<reference evidence="1 2" key="1">
    <citation type="submission" date="2019-03" db="EMBL/GenBank/DDBJ databases">
        <title>Single cell metagenomics reveals metabolic interactions within the superorganism composed of flagellate Streblomastix strix and complex community of Bacteroidetes bacteria on its surface.</title>
        <authorList>
            <person name="Treitli S.C."/>
            <person name="Kolisko M."/>
            <person name="Husnik F."/>
            <person name="Keeling P."/>
            <person name="Hampl V."/>
        </authorList>
    </citation>
    <scope>NUCLEOTIDE SEQUENCE [LARGE SCALE GENOMIC DNA]</scope>
    <source>
        <strain evidence="1">ST1C</strain>
    </source>
</reference>
<sequence length="1058" mass="122713">MKNFKNVNPLSGTSGRNDFNTLTDTLRYSDGQEVKFTKRFNIDSAQTNITKHLYDYDDILSFTDTINENLIEENGWFGFTNKMQIDSRKYLTTATDGSIFGNSLDINKIININKPCEFIDMYPDRSLYYFNPKYNKERKRLEYNWHVCLTYPYDVSYKHETINGNGVNGILCFSIEKNIGLTGEDIYLFRTSISHGLKPGDTFMLYYSKGNILMTDNDPLEMTVKDTGDLDGKYKKQFFYCADYNILDELSINDDDNVNEHLKEYHFRIKKLIGEIQSSYYMRLFKKIPNLKRKTENLTYDVASDKEKMEDYIRRNALSDDGKTMLPFSNEIYQLGFASNIYTDKQTEVLFTDKVDITNLCDAFGKPVTEVYLTVVKNNAGYKEWYSSDVERRKDTVEFSHCFGKVSSGFNLLNLKSDKYSTNEYDLLYSDVHKIHNINNSAFAASSKVLEDDISINGSKKWYWEDSPTEHTDIFIGDLVEYNVAEVKETILEEVHHRFNTAQRELVNPAWSTLKWEEIATDDYDNDPFKTNELTVSDCNLRPEGYYYKSHHRVAVKELSKNIQQESVLTLSVTDAVRNTDKTVLVTVSSFHNTYEEDLLTLCEINNKFKVVGECKQLCVRKIVTKSSFIIDLPSGYTMTTFCNQLKEIKNKNNDTFNGCLVLRKPNYIIPTYADEVNDGSGRFLWRETNNVGNIDNVQLEEYPFTNGCFYVEKHIDFFVRRQDSFGYNGLLHKDFPNDVVGKKKKENFYEYVDVNEKKFKKFMSCCKCGTNPFGLNVEDTLSFFNLKIEKEFKGIEKFLYEVHVILDNPGDFSIGNILEISAVYSINDEVIKTAVATVNYEGLKPKYAIDFYNDYWVEDRVVPSFIPFDLGSSSKFLDEKGYAVTKFKTYIYRFPLYPTIYEPVIYQNKDGYAYFTLKDKISFSNGDTARVSNTITLIDDETNYFDNNTFFKEGELLIEDEVKNIVKIKIPEYYELSVHTVLKTIDNSYNIIFTQPHYFPKGSSGNIVYVSYTDLSGVTKKIELKGVADTLNSIRLTSITDSIVRSWFDNNEYDTHV</sequence>
<name>A0A5J4W068_9EUKA</name>
<dbReference type="Proteomes" id="UP000324800">
    <property type="component" value="Unassembled WGS sequence"/>
</dbReference>
<feature type="non-terminal residue" evidence="1">
    <location>
        <position position="1058"/>
    </location>
</feature>
<organism evidence="1 2">
    <name type="scientific">Streblomastix strix</name>
    <dbReference type="NCBI Taxonomy" id="222440"/>
    <lineage>
        <taxon>Eukaryota</taxon>
        <taxon>Metamonada</taxon>
        <taxon>Preaxostyla</taxon>
        <taxon>Oxymonadida</taxon>
        <taxon>Streblomastigidae</taxon>
        <taxon>Streblomastix</taxon>
    </lineage>
</organism>
<dbReference type="AlphaFoldDB" id="A0A5J4W068"/>
<accession>A0A5J4W068</accession>
<proteinExistence type="predicted"/>
<evidence type="ECO:0000313" key="1">
    <source>
        <dbReference type="EMBL" id="KAA6387909.1"/>
    </source>
</evidence>
<comment type="caution">
    <text evidence="1">The sequence shown here is derived from an EMBL/GenBank/DDBJ whole genome shotgun (WGS) entry which is preliminary data.</text>
</comment>
<gene>
    <name evidence="1" type="ORF">EZS28_016565</name>
</gene>
<dbReference type="EMBL" id="SNRW01004193">
    <property type="protein sequence ID" value="KAA6387909.1"/>
    <property type="molecule type" value="Genomic_DNA"/>
</dbReference>
<protein>
    <submittedName>
        <fullName evidence="1">Uncharacterized protein</fullName>
    </submittedName>
</protein>
<evidence type="ECO:0000313" key="2">
    <source>
        <dbReference type="Proteomes" id="UP000324800"/>
    </source>
</evidence>